<gene>
    <name evidence="4" type="ORF">D0Y96_14530</name>
</gene>
<dbReference type="Pfam" id="PF02397">
    <property type="entry name" value="Bac_transf"/>
    <property type="match status" value="1"/>
</dbReference>
<dbReference type="OrthoDB" id="9808602at2"/>
<accession>A0A372IL40</accession>
<evidence type="ECO:0000313" key="5">
    <source>
        <dbReference type="Proteomes" id="UP000264702"/>
    </source>
</evidence>
<protein>
    <submittedName>
        <fullName evidence="4">Sugar transferase</fullName>
    </submittedName>
</protein>
<feature type="domain" description="Bacterial sugar transferase" evidence="3">
    <location>
        <begin position="68"/>
        <end position="253"/>
    </location>
</feature>
<reference evidence="4 5" key="1">
    <citation type="submission" date="2018-08" db="EMBL/GenBank/DDBJ databases">
        <title>Acidipila sp. 4G-K13, an acidobacterium isolated from forest soil.</title>
        <authorList>
            <person name="Gao Z.-H."/>
            <person name="Qiu L.-H."/>
        </authorList>
    </citation>
    <scope>NUCLEOTIDE SEQUENCE [LARGE SCALE GENOMIC DNA]</scope>
    <source>
        <strain evidence="4 5">4G-K13</strain>
    </source>
</reference>
<dbReference type="InterPro" id="IPR003362">
    <property type="entry name" value="Bact_transf"/>
</dbReference>
<evidence type="ECO:0000256" key="1">
    <source>
        <dbReference type="ARBA" id="ARBA00006464"/>
    </source>
</evidence>
<comment type="similarity">
    <text evidence="1">Belongs to the bacterial sugar transferase family.</text>
</comment>
<name>A0A372IL40_9BACT</name>
<dbReference type="PANTHER" id="PTHR30576:SF0">
    <property type="entry name" value="UNDECAPRENYL-PHOSPHATE N-ACETYLGALACTOSAMINYL 1-PHOSPHATE TRANSFERASE-RELATED"/>
    <property type="match status" value="1"/>
</dbReference>
<keyword evidence="2" id="KW-0472">Membrane</keyword>
<dbReference type="Proteomes" id="UP000264702">
    <property type="component" value="Unassembled WGS sequence"/>
</dbReference>
<evidence type="ECO:0000313" key="4">
    <source>
        <dbReference type="EMBL" id="RFU15672.1"/>
    </source>
</evidence>
<feature type="transmembrane region" description="Helical" evidence="2">
    <location>
        <begin position="74"/>
        <end position="98"/>
    </location>
</feature>
<evidence type="ECO:0000256" key="2">
    <source>
        <dbReference type="SAM" id="Phobius"/>
    </source>
</evidence>
<keyword evidence="2" id="KW-0812">Transmembrane</keyword>
<keyword evidence="5" id="KW-1185">Reference proteome</keyword>
<comment type="caution">
    <text evidence="4">The sequence shown here is derived from an EMBL/GenBank/DDBJ whole genome shotgun (WGS) entry which is preliminary data.</text>
</comment>
<organism evidence="4 5">
    <name type="scientific">Paracidobacterium acidisoli</name>
    <dbReference type="NCBI Taxonomy" id="2303751"/>
    <lineage>
        <taxon>Bacteria</taxon>
        <taxon>Pseudomonadati</taxon>
        <taxon>Acidobacteriota</taxon>
        <taxon>Terriglobia</taxon>
        <taxon>Terriglobales</taxon>
        <taxon>Acidobacteriaceae</taxon>
        <taxon>Paracidobacterium</taxon>
    </lineage>
</organism>
<dbReference type="EMBL" id="QVQT01000005">
    <property type="protein sequence ID" value="RFU15672.1"/>
    <property type="molecule type" value="Genomic_DNA"/>
</dbReference>
<sequence length="287" mass="32026">MSAVSFGHQPSPHPTSRRVPPLLIDDVQNNELLQSGTDFVLSTNLNAVTYDDTPSALNLSPWVTSGPRRFLDCAVALFALALLAPALLLVALAVYLSSAEPVLFRQRRMGRNGQEFTLYKFRSMRTGEAPGSNITVSGDARITPVGAFLRRFKLDELPQFWNVLKGDMSLVGPRPKLPQHEALCIPSRPGITGPATLAFRHEEEILRGVPEYELESFYENFIKPSKARIDLEYMQNASLRSDLKLMWQTVASCVGSSAEYENEQSVWVTAPGDMRREIVFDPEDQEI</sequence>
<proteinExistence type="inferred from homology"/>
<dbReference type="PANTHER" id="PTHR30576">
    <property type="entry name" value="COLANIC BIOSYNTHESIS UDP-GLUCOSE LIPID CARRIER TRANSFERASE"/>
    <property type="match status" value="1"/>
</dbReference>
<dbReference type="AlphaFoldDB" id="A0A372IL40"/>
<keyword evidence="4" id="KW-0808">Transferase</keyword>
<dbReference type="GO" id="GO:0016780">
    <property type="term" value="F:phosphotransferase activity, for other substituted phosphate groups"/>
    <property type="evidence" value="ECO:0007669"/>
    <property type="project" value="TreeGrafter"/>
</dbReference>
<evidence type="ECO:0000259" key="3">
    <source>
        <dbReference type="Pfam" id="PF02397"/>
    </source>
</evidence>
<keyword evidence="2" id="KW-1133">Transmembrane helix</keyword>